<keyword evidence="8" id="KW-1185">Reference proteome</keyword>
<sequence>MKINYDKEYPLAKRKQRFKAATLDFLLVFVLSIVCSFLVFINSEFKIKDLFVSQSNTTLDNVMSKPALEPWRVFVMATIAFFIYFIYFIFIPTFNKSATLFRKVFKIHTISLYKQNHRGVMFSALLRQSLIIWFLFMIIAMLVAAFCFAYDINDKYQRFQYLLFIRGAMSLQIPNEADTNTEIMAYLSKSLFSIVGLLSIIALVTMVLKKVERPFQDHIANVAVLSIKDEEVPISKPKRPLTKPVIDHYNNVLSEIDKIGTRRRS</sequence>
<keyword evidence="3 5" id="KW-1133">Transmembrane helix</keyword>
<evidence type="ECO:0000313" key="8">
    <source>
        <dbReference type="Proteomes" id="UP001207252"/>
    </source>
</evidence>
<evidence type="ECO:0000256" key="3">
    <source>
        <dbReference type="ARBA" id="ARBA00022989"/>
    </source>
</evidence>
<feature type="transmembrane region" description="Helical" evidence="5">
    <location>
        <begin position="190"/>
        <end position="208"/>
    </location>
</feature>
<dbReference type="InterPro" id="IPR010432">
    <property type="entry name" value="RDD"/>
</dbReference>
<comment type="caution">
    <text evidence="7">The sequence shown here is derived from an EMBL/GenBank/DDBJ whole genome shotgun (WGS) entry which is preliminary data.</text>
</comment>
<feature type="transmembrane region" description="Helical" evidence="5">
    <location>
        <begin position="130"/>
        <end position="152"/>
    </location>
</feature>
<feature type="transmembrane region" description="Helical" evidence="5">
    <location>
        <begin position="73"/>
        <end position="94"/>
    </location>
</feature>
<reference evidence="7 8" key="1">
    <citation type="journal article" date="2020" name="Int. J. Syst. Evol. Microbiol.">
        <title>Ureaplasma miroungigenitalium sp. nov. isolated from northern elephant seals (Mirounga angustirostris) and Ureaplasma zalophigenitalium sp. nov. isolated from California sea lions (Zalophus californianus).</title>
        <authorList>
            <person name="Volokhov D.V."/>
            <person name="Gulland F.M."/>
            <person name="Gao Y."/>
            <person name="Chizhikov V.E."/>
        </authorList>
    </citation>
    <scope>NUCLEOTIDE SEQUENCE [LARGE SCALE GENOMIC DNA]</scope>
    <source>
        <strain evidence="7 8">CSL7644-GEN</strain>
    </source>
</reference>
<keyword evidence="4 5" id="KW-0472">Membrane</keyword>
<evidence type="ECO:0000256" key="4">
    <source>
        <dbReference type="ARBA" id="ARBA00023136"/>
    </source>
</evidence>
<proteinExistence type="predicted"/>
<comment type="subcellular location">
    <subcellularLocation>
        <location evidence="1">Membrane</location>
        <topology evidence="1">Multi-pass membrane protein</topology>
    </subcellularLocation>
</comment>
<evidence type="ECO:0000313" key="7">
    <source>
        <dbReference type="EMBL" id="MCV3753915.1"/>
    </source>
</evidence>
<evidence type="ECO:0000256" key="5">
    <source>
        <dbReference type="SAM" id="Phobius"/>
    </source>
</evidence>
<accession>A0ABT3BNU2</accession>
<keyword evidence="2 5" id="KW-0812">Transmembrane</keyword>
<gene>
    <name evidence="7" type="ORF">OF365_00780</name>
</gene>
<organism evidence="7 8">
    <name type="scientific">Ureaplasma zalophigenitalium</name>
    <dbReference type="NCBI Taxonomy" id="907723"/>
    <lineage>
        <taxon>Bacteria</taxon>
        <taxon>Bacillati</taxon>
        <taxon>Mycoplasmatota</taxon>
        <taxon>Mycoplasmoidales</taxon>
        <taxon>Mycoplasmoidaceae</taxon>
        <taxon>Ureaplasma</taxon>
    </lineage>
</organism>
<evidence type="ECO:0000256" key="1">
    <source>
        <dbReference type="ARBA" id="ARBA00004141"/>
    </source>
</evidence>
<dbReference type="RefSeq" id="WP_263817716.1">
    <property type="nucleotide sequence ID" value="NZ_JAOXHJ010000001.1"/>
</dbReference>
<evidence type="ECO:0000259" key="6">
    <source>
        <dbReference type="Pfam" id="PF06271"/>
    </source>
</evidence>
<dbReference type="Proteomes" id="UP001207252">
    <property type="component" value="Unassembled WGS sequence"/>
</dbReference>
<evidence type="ECO:0000256" key="2">
    <source>
        <dbReference type="ARBA" id="ARBA00022692"/>
    </source>
</evidence>
<name>A0ABT3BNU2_9BACT</name>
<dbReference type="EMBL" id="JAOXHJ010000001">
    <property type="protein sequence ID" value="MCV3753915.1"/>
    <property type="molecule type" value="Genomic_DNA"/>
</dbReference>
<feature type="domain" description="RDD" evidence="6">
    <location>
        <begin position="12"/>
        <end position="221"/>
    </location>
</feature>
<protein>
    <submittedName>
        <fullName evidence="7">RDD family protein</fullName>
    </submittedName>
</protein>
<feature type="transmembrane region" description="Helical" evidence="5">
    <location>
        <begin position="21"/>
        <end position="41"/>
    </location>
</feature>
<dbReference type="Pfam" id="PF06271">
    <property type="entry name" value="RDD"/>
    <property type="match status" value="1"/>
</dbReference>